<sequence>MVDASADVRVSDHAFGLLDGGEIPIETADYSNGLVVLMSAGALLYTGIDTGVVHVGLTLASQPPDNLVPDAGTDDNLGASWQDIVEASVHAPRGQLRLDSLDTGPVSDVPLLSPHGPGWYRLRAFVRGRDTHFDAVADAAVEEYHLQLWPAPPAPAVLIRTTDQCGAGLRSASAPASHPAEPPPRQQAEQQTRNRLDQAIRKATGRPPA</sequence>
<protein>
    <submittedName>
        <fullName evidence="2">Uncharacterized protein</fullName>
    </submittedName>
</protein>
<evidence type="ECO:0000313" key="2">
    <source>
        <dbReference type="EMBL" id="TDD05396.1"/>
    </source>
</evidence>
<evidence type="ECO:0000256" key="1">
    <source>
        <dbReference type="SAM" id="MobiDB-lite"/>
    </source>
</evidence>
<proteinExistence type="predicted"/>
<accession>A0A4V2YAX0</accession>
<name>A0A4V2YAX0_9ACTN</name>
<dbReference type="AlphaFoldDB" id="A0A4V2YAX0"/>
<reference evidence="2 3" key="1">
    <citation type="submission" date="2019-03" db="EMBL/GenBank/DDBJ databases">
        <title>Draft genome sequences of novel Actinobacteria.</title>
        <authorList>
            <person name="Sahin N."/>
            <person name="Ay H."/>
            <person name="Saygin H."/>
        </authorList>
    </citation>
    <scope>NUCLEOTIDE SEQUENCE [LARGE SCALE GENOMIC DNA]</scope>
    <source>
        <strain evidence="2 3">KC310</strain>
    </source>
</reference>
<feature type="region of interest" description="Disordered" evidence="1">
    <location>
        <begin position="168"/>
        <end position="209"/>
    </location>
</feature>
<gene>
    <name evidence="2" type="ORF">E1292_17170</name>
</gene>
<dbReference type="Proteomes" id="UP000295258">
    <property type="component" value="Unassembled WGS sequence"/>
</dbReference>
<evidence type="ECO:0000313" key="3">
    <source>
        <dbReference type="Proteomes" id="UP000295258"/>
    </source>
</evidence>
<dbReference type="RefSeq" id="WP_132596221.1">
    <property type="nucleotide sequence ID" value="NZ_SMKO01000039.1"/>
</dbReference>
<dbReference type="EMBL" id="SMKO01000039">
    <property type="protein sequence ID" value="TDD05396.1"/>
    <property type="molecule type" value="Genomic_DNA"/>
</dbReference>
<organism evidence="2 3">
    <name type="scientific">Nonomuraea deserti</name>
    <dbReference type="NCBI Taxonomy" id="1848322"/>
    <lineage>
        <taxon>Bacteria</taxon>
        <taxon>Bacillati</taxon>
        <taxon>Actinomycetota</taxon>
        <taxon>Actinomycetes</taxon>
        <taxon>Streptosporangiales</taxon>
        <taxon>Streptosporangiaceae</taxon>
        <taxon>Nonomuraea</taxon>
    </lineage>
</organism>
<comment type="caution">
    <text evidence="2">The sequence shown here is derived from an EMBL/GenBank/DDBJ whole genome shotgun (WGS) entry which is preliminary data.</text>
</comment>
<keyword evidence="3" id="KW-1185">Reference proteome</keyword>